<evidence type="ECO:0000313" key="4">
    <source>
        <dbReference type="Proteomes" id="UP000049855"/>
    </source>
</evidence>
<gene>
    <name evidence="3" type="ORF">SpAn4DRAFT_4643</name>
</gene>
<dbReference type="GO" id="GO:0042597">
    <property type="term" value="C:periplasmic space"/>
    <property type="evidence" value="ECO:0007669"/>
    <property type="project" value="UniProtKB-ARBA"/>
</dbReference>
<evidence type="ECO:0000259" key="2">
    <source>
        <dbReference type="Pfam" id="PF00496"/>
    </source>
</evidence>
<evidence type="ECO:0000313" key="3">
    <source>
        <dbReference type="EMBL" id="CQR70131.1"/>
    </source>
</evidence>
<dbReference type="InterPro" id="IPR030678">
    <property type="entry name" value="Peptide/Ni-bd"/>
</dbReference>
<evidence type="ECO:0000256" key="1">
    <source>
        <dbReference type="ARBA" id="ARBA00022729"/>
    </source>
</evidence>
<dbReference type="RefSeq" id="WP_021170759.1">
    <property type="nucleotide sequence ID" value="NZ_CTRP01000002.1"/>
</dbReference>
<dbReference type="CDD" id="cd08520">
    <property type="entry name" value="PBP2_NikA_DppA_OppA_like_21"/>
    <property type="match status" value="1"/>
</dbReference>
<dbReference type="InterPro" id="IPR000914">
    <property type="entry name" value="SBP_5_dom"/>
</dbReference>
<dbReference type="PANTHER" id="PTHR30290:SF64">
    <property type="entry name" value="ABC TRANSPORTER PERIPLASMIC BINDING PROTEIN"/>
    <property type="match status" value="1"/>
</dbReference>
<dbReference type="Gene3D" id="3.90.76.10">
    <property type="entry name" value="Dipeptide-binding Protein, Domain 1"/>
    <property type="match status" value="1"/>
</dbReference>
<dbReference type="AlphaFoldDB" id="A0A0U1KRV9"/>
<dbReference type="PIRSF" id="PIRSF002741">
    <property type="entry name" value="MppA"/>
    <property type="match status" value="1"/>
</dbReference>
<dbReference type="Proteomes" id="UP000049855">
    <property type="component" value="Unassembled WGS sequence"/>
</dbReference>
<dbReference type="SUPFAM" id="SSF53850">
    <property type="entry name" value="Periplasmic binding protein-like II"/>
    <property type="match status" value="1"/>
</dbReference>
<organism evidence="3 4">
    <name type="scientific">Sporomusa ovata</name>
    <dbReference type="NCBI Taxonomy" id="2378"/>
    <lineage>
        <taxon>Bacteria</taxon>
        <taxon>Bacillati</taxon>
        <taxon>Bacillota</taxon>
        <taxon>Negativicutes</taxon>
        <taxon>Selenomonadales</taxon>
        <taxon>Sporomusaceae</taxon>
        <taxon>Sporomusa</taxon>
    </lineage>
</organism>
<accession>A0A0U1KRV9</accession>
<dbReference type="Gene3D" id="3.40.190.10">
    <property type="entry name" value="Periplasmic binding protein-like II"/>
    <property type="match status" value="1"/>
</dbReference>
<dbReference type="EMBL" id="CTRP01000002">
    <property type="protein sequence ID" value="CQR70131.1"/>
    <property type="molecule type" value="Genomic_DNA"/>
</dbReference>
<proteinExistence type="predicted"/>
<dbReference type="Gene3D" id="3.10.105.10">
    <property type="entry name" value="Dipeptide-binding Protein, Domain 3"/>
    <property type="match status" value="1"/>
</dbReference>
<keyword evidence="1" id="KW-0732">Signal</keyword>
<protein>
    <submittedName>
        <fullName evidence="3">Oligopeptide ABC transporter, periplasmic oligopeptide-binding protein OppA (TC 3.A.1.5.1)</fullName>
    </submittedName>
</protein>
<name>A0A0U1KRV9_9FIRM</name>
<keyword evidence="4" id="KW-1185">Reference proteome</keyword>
<feature type="domain" description="Solute-binding protein family 5" evidence="2">
    <location>
        <begin position="81"/>
        <end position="446"/>
    </location>
</feature>
<dbReference type="GO" id="GO:1904680">
    <property type="term" value="F:peptide transmembrane transporter activity"/>
    <property type="evidence" value="ECO:0007669"/>
    <property type="project" value="TreeGrafter"/>
</dbReference>
<dbReference type="Pfam" id="PF00496">
    <property type="entry name" value="SBP_bac_5"/>
    <property type="match status" value="1"/>
</dbReference>
<reference evidence="4" key="1">
    <citation type="submission" date="2015-03" db="EMBL/GenBank/DDBJ databases">
        <authorList>
            <person name="Nijsse Bart"/>
        </authorList>
    </citation>
    <scope>NUCLEOTIDE SEQUENCE [LARGE SCALE GENOMIC DNA]</scope>
</reference>
<dbReference type="GO" id="GO:0015833">
    <property type="term" value="P:peptide transport"/>
    <property type="evidence" value="ECO:0007669"/>
    <property type="project" value="TreeGrafter"/>
</dbReference>
<dbReference type="GO" id="GO:0043190">
    <property type="term" value="C:ATP-binding cassette (ABC) transporter complex"/>
    <property type="evidence" value="ECO:0007669"/>
    <property type="project" value="InterPro"/>
</dbReference>
<dbReference type="PANTHER" id="PTHR30290">
    <property type="entry name" value="PERIPLASMIC BINDING COMPONENT OF ABC TRANSPORTER"/>
    <property type="match status" value="1"/>
</dbReference>
<dbReference type="InterPro" id="IPR039424">
    <property type="entry name" value="SBP_5"/>
</dbReference>
<sequence length="531" mass="58926">MTGNKQILTTLLAVFLTLLVLGCGGSPAGPDSLAQDQVYTIADATGDYGFPSPFAHYSRGPGYIRMSMIFDTLLWKDADGYVPALAAKWEYLANENAYLFQLNNTATWHDGKQVTVADVLFTFDYLKKFPYQTTDISMINTVEAIDSSTVKIILSRPHAPFLDQVAGTIPILPKHIWQNITDPAQFRQPEALIGSGPFKLVDYNKEQGSYLYEAYEGYYQGNPKFKQLKFIKMNVEMSTAALKQHQIDIAQIPPELVKPLEQAGLKILTMPHDWIAKLVINHQKEPFNSTEFRQALAYAIDRKALIDTTLRGQALPGNPGLIPPDSQWYNPAIAAAYRYSPDNAAKLLTQLGYSKTGSYWEQNGQPLEVELLISASAASPGSPGERQGEFIKTQLEQFGIKVNLKALEGKTLDSLINEGKFELALNGHGGLGADPDYLTNMITGKSFNSARYHKNDTLNTLLARQTTLMDTSARKQIFAEIQTALAADVPALALYYPNWYYAYNNRANLYFTMQGIGSGVPIPLNKMSFVK</sequence>
<dbReference type="PROSITE" id="PS51257">
    <property type="entry name" value="PROKAR_LIPOPROTEIN"/>
    <property type="match status" value="1"/>
</dbReference>